<organism evidence="1 2">
    <name type="scientific">Nephila pilipes</name>
    <name type="common">Giant wood spider</name>
    <name type="synonym">Nephila maculata</name>
    <dbReference type="NCBI Taxonomy" id="299642"/>
    <lineage>
        <taxon>Eukaryota</taxon>
        <taxon>Metazoa</taxon>
        <taxon>Ecdysozoa</taxon>
        <taxon>Arthropoda</taxon>
        <taxon>Chelicerata</taxon>
        <taxon>Arachnida</taxon>
        <taxon>Araneae</taxon>
        <taxon>Araneomorphae</taxon>
        <taxon>Entelegynae</taxon>
        <taxon>Araneoidea</taxon>
        <taxon>Nephilidae</taxon>
        <taxon>Nephila</taxon>
    </lineage>
</organism>
<name>A0A8X6PJQ9_NEPPI</name>
<reference evidence="1" key="1">
    <citation type="submission" date="2020-08" db="EMBL/GenBank/DDBJ databases">
        <title>Multicomponent nature underlies the extraordinary mechanical properties of spider dragline silk.</title>
        <authorList>
            <person name="Kono N."/>
            <person name="Nakamura H."/>
            <person name="Mori M."/>
            <person name="Yoshida Y."/>
            <person name="Ohtoshi R."/>
            <person name="Malay A.D."/>
            <person name="Moran D.A.P."/>
            <person name="Tomita M."/>
            <person name="Numata K."/>
            <person name="Arakawa K."/>
        </authorList>
    </citation>
    <scope>NUCLEOTIDE SEQUENCE</scope>
</reference>
<dbReference type="EMBL" id="BMAW01021833">
    <property type="protein sequence ID" value="GFT74909.1"/>
    <property type="molecule type" value="Genomic_DNA"/>
</dbReference>
<gene>
    <name evidence="1" type="ORF">NPIL_38071</name>
</gene>
<dbReference type="AlphaFoldDB" id="A0A8X6PJQ9"/>
<proteinExistence type="predicted"/>
<accession>A0A8X6PJQ9</accession>
<evidence type="ECO:0000313" key="2">
    <source>
        <dbReference type="Proteomes" id="UP000887013"/>
    </source>
</evidence>
<evidence type="ECO:0000313" key="1">
    <source>
        <dbReference type="EMBL" id="GFT74909.1"/>
    </source>
</evidence>
<comment type="caution">
    <text evidence="1">The sequence shown here is derived from an EMBL/GenBank/DDBJ whole genome shotgun (WGS) entry which is preliminary data.</text>
</comment>
<dbReference type="Proteomes" id="UP000887013">
    <property type="component" value="Unassembled WGS sequence"/>
</dbReference>
<protein>
    <submittedName>
        <fullName evidence="1">Uncharacterized protein</fullName>
    </submittedName>
</protein>
<keyword evidence="2" id="KW-1185">Reference proteome</keyword>
<sequence>MFVKGSGTSTAALWTGVRPEMPQEARDTSKVMMAWSILDSPKGTSPQCTREMLKFVAWLQKYEQKSNLL</sequence>